<dbReference type="InterPro" id="IPR021953">
    <property type="entry name" value="DUF3570"/>
</dbReference>
<evidence type="ECO:0000256" key="1">
    <source>
        <dbReference type="SAM" id="SignalP"/>
    </source>
</evidence>
<feature type="signal peptide" evidence="1">
    <location>
        <begin position="1"/>
        <end position="22"/>
    </location>
</feature>
<dbReference type="RefSeq" id="WP_376864284.1">
    <property type="nucleotide sequence ID" value="NZ_JBHRYB010000001.1"/>
</dbReference>
<reference evidence="3" key="1">
    <citation type="journal article" date="2019" name="Int. J. Syst. Evol. Microbiol.">
        <title>The Global Catalogue of Microorganisms (GCM) 10K type strain sequencing project: providing services to taxonomists for standard genome sequencing and annotation.</title>
        <authorList>
            <consortium name="The Broad Institute Genomics Platform"/>
            <consortium name="The Broad Institute Genome Sequencing Center for Infectious Disease"/>
            <person name="Wu L."/>
            <person name="Ma J."/>
        </authorList>
    </citation>
    <scope>NUCLEOTIDE SEQUENCE [LARGE SCALE GENOMIC DNA]</scope>
    <source>
        <strain evidence="3">KCTC 42424</strain>
    </source>
</reference>
<protein>
    <submittedName>
        <fullName evidence="2">DUF3570 domain-containing protein</fullName>
    </submittedName>
</protein>
<comment type="caution">
    <text evidence="2">The sequence shown here is derived from an EMBL/GenBank/DDBJ whole genome shotgun (WGS) entry which is preliminary data.</text>
</comment>
<organism evidence="2 3">
    <name type="scientific">Bacterioplanoides pacificum</name>
    <dbReference type="NCBI Taxonomy" id="1171596"/>
    <lineage>
        <taxon>Bacteria</taxon>
        <taxon>Pseudomonadati</taxon>
        <taxon>Pseudomonadota</taxon>
        <taxon>Gammaproteobacteria</taxon>
        <taxon>Oceanospirillales</taxon>
        <taxon>Oceanospirillaceae</taxon>
        <taxon>Bacterioplanoides</taxon>
    </lineage>
</organism>
<gene>
    <name evidence="2" type="ORF">ACFOMG_01245</name>
</gene>
<accession>A0ABV7VMM0</accession>
<dbReference type="Proteomes" id="UP001595722">
    <property type="component" value="Unassembled WGS sequence"/>
</dbReference>
<feature type="chain" id="PRO_5045848838" evidence="1">
    <location>
        <begin position="23"/>
        <end position="381"/>
    </location>
</feature>
<keyword evidence="1" id="KW-0732">Signal</keyword>
<proteinExistence type="predicted"/>
<sequence length="381" mass="43572">MMNNGLPASALLALAAASQSQALSAPDDNEIRYRISHYQQRDFPANRVSSGSTQAYQIDIQQLGWRQKLADNWVLTGAASYESMSGASPLQTFSNSSGQSQVIMSGASIEEQRRDFRLSSEHYFSRGLLAAGYYQSDENDYQAKAGNLRAELELNSALTTLAASYAYSRDRLNPSEPQLSVKRQQARGEIKQQSEGYISLTQVLNKYEVVQLSIGRKQISGYLDDPYRNIDSRPSQRLATISGVNYRFYMKPWSGAYHLDYRYYQDDWQVRSHTLKLSWLQDINSWLRWRIGTRYYRQQQAGFYSLDATQTSRHQTNDARLSAYGALQWSTGIDLTLAATQLSFDWQSYRSSEDWGPAGDNRETPTLIHYDLWSVAIRYRY</sequence>
<name>A0ABV7VMM0_9GAMM</name>
<keyword evidence="3" id="KW-1185">Reference proteome</keyword>
<evidence type="ECO:0000313" key="3">
    <source>
        <dbReference type="Proteomes" id="UP001595722"/>
    </source>
</evidence>
<dbReference type="EMBL" id="JBHRYB010000001">
    <property type="protein sequence ID" value="MFC3678734.1"/>
    <property type="molecule type" value="Genomic_DNA"/>
</dbReference>
<evidence type="ECO:0000313" key="2">
    <source>
        <dbReference type="EMBL" id="MFC3678734.1"/>
    </source>
</evidence>
<dbReference type="Pfam" id="PF12094">
    <property type="entry name" value="DUF3570"/>
    <property type="match status" value="1"/>
</dbReference>